<name>A0ABP6ZCT2_9ACTN</name>
<organism evidence="2 3">
    <name type="scientific">Kineosporia mesophila</name>
    <dbReference type="NCBI Taxonomy" id="566012"/>
    <lineage>
        <taxon>Bacteria</taxon>
        <taxon>Bacillati</taxon>
        <taxon>Actinomycetota</taxon>
        <taxon>Actinomycetes</taxon>
        <taxon>Kineosporiales</taxon>
        <taxon>Kineosporiaceae</taxon>
        <taxon>Kineosporia</taxon>
    </lineage>
</organism>
<protein>
    <submittedName>
        <fullName evidence="2">Uncharacterized protein</fullName>
    </submittedName>
</protein>
<keyword evidence="3" id="KW-1185">Reference proteome</keyword>
<dbReference type="Proteomes" id="UP001501074">
    <property type="component" value="Unassembled WGS sequence"/>
</dbReference>
<reference evidence="3" key="1">
    <citation type="journal article" date="2019" name="Int. J. Syst. Evol. Microbiol.">
        <title>The Global Catalogue of Microorganisms (GCM) 10K type strain sequencing project: providing services to taxonomists for standard genome sequencing and annotation.</title>
        <authorList>
            <consortium name="The Broad Institute Genomics Platform"/>
            <consortium name="The Broad Institute Genome Sequencing Center for Infectious Disease"/>
            <person name="Wu L."/>
            <person name="Ma J."/>
        </authorList>
    </citation>
    <scope>NUCLEOTIDE SEQUENCE [LARGE SCALE GENOMIC DNA]</scope>
    <source>
        <strain evidence="3">JCM 16902</strain>
    </source>
</reference>
<keyword evidence="1" id="KW-0732">Signal</keyword>
<comment type="caution">
    <text evidence="2">The sequence shown here is derived from an EMBL/GenBank/DDBJ whole genome shotgun (WGS) entry which is preliminary data.</text>
</comment>
<dbReference type="RefSeq" id="WP_231482997.1">
    <property type="nucleotide sequence ID" value="NZ_BAAAZO010000003.1"/>
</dbReference>
<dbReference type="EMBL" id="BAAAZO010000003">
    <property type="protein sequence ID" value="GAA3604636.1"/>
    <property type="molecule type" value="Genomic_DNA"/>
</dbReference>
<proteinExistence type="predicted"/>
<evidence type="ECO:0000256" key="1">
    <source>
        <dbReference type="SAM" id="SignalP"/>
    </source>
</evidence>
<accession>A0ABP6ZCT2</accession>
<feature type="chain" id="PRO_5045243334" evidence="1">
    <location>
        <begin position="29"/>
        <end position="271"/>
    </location>
</feature>
<feature type="signal peptide" evidence="1">
    <location>
        <begin position="1"/>
        <end position="28"/>
    </location>
</feature>
<evidence type="ECO:0000313" key="2">
    <source>
        <dbReference type="EMBL" id="GAA3604636.1"/>
    </source>
</evidence>
<sequence>MKRVTTAGAAVLALCAALVVGSMPVAQAQLVATGLPQTGDQLSYVQRGGAVQVYRSGERLADVRVTSARHPEGRGRLVLTVKAHQTFAFRFGQFVWADATGDHDAVSPLRKVRIKGGSTESVSIRFDGVENGNVLWSPRRENPVGAWKVSGRRITGLSHLLSPSYVQRDAVVSVYKAGAPVARVTAQSAVHAEGRGALRLEVEALKKISLRPAAFVWVDEAGERHRAVNARKVTVAPKTTRTLTFGYPDVEAGEVVWSPRVGVVAGAWGVG</sequence>
<gene>
    <name evidence="2" type="ORF">GCM10022223_20380</name>
</gene>
<evidence type="ECO:0000313" key="3">
    <source>
        <dbReference type="Proteomes" id="UP001501074"/>
    </source>
</evidence>